<evidence type="ECO:0000256" key="3">
    <source>
        <dbReference type="ARBA" id="ARBA00022525"/>
    </source>
</evidence>
<protein>
    <submittedName>
        <fullName evidence="10">SSI family serine proteinase inhibitor</fullName>
    </submittedName>
</protein>
<dbReference type="Gene3D" id="3.30.350.10">
    <property type="entry name" value="Subtilisin inhibitor-like"/>
    <property type="match status" value="1"/>
</dbReference>
<keyword evidence="8" id="KW-0732">Signal</keyword>
<dbReference type="InterPro" id="IPR023549">
    <property type="entry name" value="Subtilisin_inhibitor"/>
</dbReference>
<feature type="chain" id="PRO_5045964855" evidence="8">
    <location>
        <begin position="28"/>
        <end position="179"/>
    </location>
</feature>
<evidence type="ECO:0000256" key="4">
    <source>
        <dbReference type="ARBA" id="ARBA00022690"/>
    </source>
</evidence>
<dbReference type="EMBL" id="JBFNQN010000020">
    <property type="protein sequence ID" value="MEW9267646.1"/>
    <property type="molecule type" value="Genomic_DNA"/>
</dbReference>
<evidence type="ECO:0000313" key="11">
    <source>
        <dbReference type="Proteomes" id="UP001555826"/>
    </source>
</evidence>
<feature type="domain" description="Subtilisin inhibitor" evidence="9">
    <location>
        <begin position="69"/>
        <end position="144"/>
    </location>
</feature>
<gene>
    <name evidence="10" type="ORF">AB1207_23135</name>
</gene>
<keyword evidence="4" id="KW-0646">Protease inhibitor</keyword>
<evidence type="ECO:0000259" key="9">
    <source>
        <dbReference type="Pfam" id="PF00720"/>
    </source>
</evidence>
<sequence>MTERRTVHRSARTGAAALLAVGLGLLAACGDQQAGAPVTSSTPSSTPSDSTPSDSTPSGSAAATSGDTLTVVVDDGTGAQTTWTLTCADGVVGGDHPDAQNACDAIAAAKSPWAPVPKDMACTQVYGGAQTATVTGTWRGERVDARYARNDGCQIARWDRIAPLLQPDTPVTTRSRGAS</sequence>
<keyword evidence="6" id="KW-1015">Disulfide bond</keyword>
<evidence type="ECO:0000256" key="6">
    <source>
        <dbReference type="ARBA" id="ARBA00023157"/>
    </source>
</evidence>
<keyword evidence="11" id="KW-1185">Reference proteome</keyword>
<organism evidence="10 11">
    <name type="scientific">Kineococcus endophyticus</name>
    <dbReference type="NCBI Taxonomy" id="1181883"/>
    <lineage>
        <taxon>Bacteria</taxon>
        <taxon>Bacillati</taxon>
        <taxon>Actinomycetota</taxon>
        <taxon>Actinomycetes</taxon>
        <taxon>Kineosporiales</taxon>
        <taxon>Kineosporiaceae</taxon>
        <taxon>Kineococcus</taxon>
    </lineage>
</organism>
<evidence type="ECO:0000256" key="1">
    <source>
        <dbReference type="ARBA" id="ARBA00004613"/>
    </source>
</evidence>
<keyword evidence="3" id="KW-0964">Secreted</keyword>
<dbReference type="PROSITE" id="PS51257">
    <property type="entry name" value="PROKAR_LIPOPROTEIN"/>
    <property type="match status" value="1"/>
</dbReference>
<comment type="similarity">
    <text evidence="2">Belongs to the protease inhibitor I16 (SSI) family.</text>
</comment>
<dbReference type="InterPro" id="IPR036819">
    <property type="entry name" value="Subtilisin_inhibitor-like_sf"/>
</dbReference>
<proteinExistence type="inferred from homology"/>
<reference evidence="10 11" key="1">
    <citation type="submission" date="2024-07" db="EMBL/GenBank/DDBJ databases">
        <authorList>
            <person name="Thanompreechachai J."/>
            <person name="Duangmal K."/>
        </authorList>
    </citation>
    <scope>NUCLEOTIDE SEQUENCE [LARGE SCALE GENOMIC DNA]</scope>
    <source>
        <strain evidence="10 11">KCTC 19886</strain>
    </source>
</reference>
<evidence type="ECO:0000256" key="8">
    <source>
        <dbReference type="SAM" id="SignalP"/>
    </source>
</evidence>
<dbReference type="SUPFAM" id="SSF55399">
    <property type="entry name" value="Subtilisin inhibitor"/>
    <property type="match status" value="1"/>
</dbReference>
<accession>A0ABV3PDE8</accession>
<evidence type="ECO:0000256" key="7">
    <source>
        <dbReference type="SAM" id="MobiDB-lite"/>
    </source>
</evidence>
<comment type="subcellular location">
    <subcellularLocation>
        <location evidence="1">Secreted</location>
    </subcellularLocation>
</comment>
<evidence type="ECO:0000313" key="10">
    <source>
        <dbReference type="EMBL" id="MEW9267646.1"/>
    </source>
</evidence>
<feature type="signal peptide" evidence="8">
    <location>
        <begin position="1"/>
        <end position="27"/>
    </location>
</feature>
<dbReference type="Proteomes" id="UP001555826">
    <property type="component" value="Unassembled WGS sequence"/>
</dbReference>
<evidence type="ECO:0000256" key="2">
    <source>
        <dbReference type="ARBA" id="ARBA00010472"/>
    </source>
</evidence>
<keyword evidence="5" id="KW-0722">Serine protease inhibitor</keyword>
<name>A0ABV3PDE8_9ACTN</name>
<feature type="region of interest" description="Disordered" evidence="7">
    <location>
        <begin position="32"/>
        <end position="67"/>
    </location>
</feature>
<dbReference type="Pfam" id="PF00720">
    <property type="entry name" value="SSI"/>
    <property type="match status" value="1"/>
</dbReference>
<evidence type="ECO:0000256" key="5">
    <source>
        <dbReference type="ARBA" id="ARBA00022900"/>
    </source>
</evidence>
<dbReference type="RefSeq" id="WP_367641065.1">
    <property type="nucleotide sequence ID" value="NZ_JBFNQN010000020.1"/>
</dbReference>
<comment type="caution">
    <text evidence="10">The sequence shown here is derived from an EMBL/GenBank/DDBJ whole genome shotgun (WGS) entry which is preliminary data.</text>
</comment>